<proteinExistence type="predicted"/>
<dbReference type="AlphaFoldDB" id="A0A255DR77"/>
<feature type="domain" description="DUF6378" evidence="1">
    <location>
        <begin position="6"/>
        <end position="83"/>
    </location>
</feature>
<gene>
    <name evidence="2" type="ORF">CG716_05160</name>
</gene>
<dbReference type="Pfam" id="PF19905">
    <property type="entry name" value="DUF6378"/>
    <property type="match status" value="1"/>
</dbReference>
<evidence type="ECO:0000313" key="2">
    <source>
        <dbReference type="EMBL" id="OYN81744.1"/>
    </source>
</evidence>
<evidence type="ECO:0000259" key="1">
    <source>
        <dbReference type="Pfam" id="PF19905"/>
    </source>
</evidence>
<sequence>MTKETVCQEAERIINGQRQQDYGDTAQNWNRIAELWSAYLGTKISALDAINLLLLMKVSRAKRGYHRDSYVDTAGYAGLAEKINSAEQPKAQAVLPSIHDTHVYTGPMGAGLVTDHMKAMAAGPKAFA</sequence>
<reference evidence="2 3" key="1">
    <citation type="submission" date="2017-07" db="EMBL/GenBank/DDBJ databases">
        <title>The new phylogeny of genus Mycobacterium.</title>
        <authorList>
            <person name="Tortoli E."/>
            <person name="Trovato A."/>
            <person name="Cirillo D.M."/>
        </authorList>
    </citation>
    <scope>NUCLEOTIDE SEQUENCE [LARGE SCALE GENOMIC DNA]</scope>
    <source>
        <strain evidence="2 3">ATCC 33027</strain>
    </source>
</reference>
<dbReference type="EMBL" id="NOZR01000003">
    <property type="protein sequence ID" value="OYN81744.1"/>
    <property type="molecule type" value="Genomic_DNA"/>
</dbReference>
<dbReference type="Proteomes" id="UP000216063">
    <property type="component" value="Unassembled WGS sequence"/>
</dbReference>
<comment type="caution">
    <text evidence="2">The sequence shown here is derived from an EMBL/GenBank/DDBJ whole genome shotgun (WGS) entry which is preliminary data.</text>
</comment>
<protein>
    <recommendedName>
        <fullName evidence="1">DUF6378 domain-containing protein</fullName>
    </recommendedName>
</protein>
<name>A0A255DR77_9MYCO</name>
<keyword evidence="3" id="KW-1185">Reference proteome</keyword>
<accession>A0A255DR77</accession>
<evidence type="ECO:0000313" key="3">
    <source>
        <dbReference type="Proteomes" id="UP000216063"/>
    </source>
</evidence>
<dbReference type="OrthoDB" id="2376767at2"/>
<organism evidence="2 3">
    <name type="scientific">Mycolicibacterium sphagni</name>
    <dbReference type="NCBI Taxonomy" id="1786"/>
    <lineage>
        <taxon>Bacteria</taxon>
        <taxon>Bacillati</taxon>
        <taxon>Actinomycetota</taxon>
        <taxon>Actinomycetes</taxon>
        <taxon>Mycobacteriales</taxon>
        <taxon>Mycobacteriaceae</taxon>
        <taxon>Mycolicibacterium</taxon>
    </lineage>
</organism>
<dbReference type="InterPro" id="IPR045958">
    <property type="entry name" value="DUF6378"/>
</dbReference>